<dbReference type="Pfam" id="PF00126">
    <property type="entry name" value="HTH_1"/>
    <property type="match status" value="1"/>
</dbReference>
<feature type="domain" description="HTH lysR-type" evidence="5">
    <location>
        <begin position="1"/>
        <end position="58"/>
    </location>
</feature>
<name>A0A0J6S0M4_9HYPH</name>
<dbReference type="RefSeq" id="WP_048467800.1">
    <property type="nucleotide sequence ID" value="NZ_LABX01000350.1"/>
</dbReference>
<dbReference type="InterPro" id="IPR000847">
    <property type="entry name" value="LysR_HTH_N"/>
</dbReference>
<keyword evidence="4" id="KW-0804">Transcription</keyword>
<comment type="caution">
    <text evidence="6">The sequence shown here is derived from an EMBL/GenBank/DDBJ whole genome shotgun (WGS) entry which is preliminary data.</text>
</comment>
<evidence type="ECO:0000313" key="6">
    <source>
        <dbReference type="EMBL" id="KMO27098.1"/>
    </source>
</evidence>
<dbReference type="PANTHER" id="PTHR30126">
    <property type="entry name" value="HTH-TYPE TRANSCRIPTIONAL REGULATOR"/>
    <property type="match status" value="1"/>
</dbReference>
<comment type="similarity">
    <text evidence="1">Belongs to the LysR transcriptional regulatory family.</text>
</comment>
<dbReference type="GO" id="GO:0000976">
    <property type="term" value="F:transcription cis-regulatory region binding"/>
    <property type="evidence" value="ECO:0007669"/>
    <property type="project" value="TreeGrafter"/>
</dbReference>
<dbReference type="GO" id="GO:0003700">
    <property type="term" value="F:DNA-binding transcription factor activity"/>
    <property type="evidence" value="ECO:0007669"/>
    <property type="project" value="InterPro"/>
</dbReference>
<dbReference type="PROSITE" id="PS50931">
    <property type="entry name" value="HTH_LYSR"/>
    <property type="match status" value="1"/>
</dbReference>
<dbReference type="SUPFAM" id="SSF46785">
    <property type="entry name" value="Winged helix' DNA-binding domain"/>
    <property type="match status" value="1"/>
</dbReference>
<dbReference type="Gene3D" id="1.10.10.10">
    <property type="entry name" value="Winged helix-like DNA-binding domain superfamily/Winged helix DNA-binding domain"/>
    <property type="match status" value="1"/>
</dbReference>
<proteinExistence type="inferred from homology"/>
<accession>A0A0J6S0M4</accession>
<reference evidence="6 7" key="1">
    <citation type="submission" date="2015-03" db="EMBL/GenBank/DDBJ databases">
        <title>Genome sequencing of Methylobacterium aquaticum DSM16371 type strain.</title>
        <authorList>
            <person name="Chaudhry V."/>
            <person name="Patil P.B."/>
        </authorList>
    </citation>
    <scope>NUCLEOTIDE SEQUENCE [LARGE SCALE GENOMIC DNA]</scope>
    <source>
        <strain evidence="6 7">DSM 16371</strain>
    </source>
</reference>
<dbReference type="Proteomes" id="UP000035929">
    <property type="component" value="Unassembled WGS sequence"/>
</dbReference>
<organism evidence="6 7">
    <name type="scientific">Methylobacterium aquaticum</name>
    <dbReference type="NCBI Taxonomy" id="270351"/>
    <lineage>
        <taxon>Bacteria</taxon>
        <taxon>Pseudomonadati</taxon>
        <taxon>Pseudomonadota</taxon>
        <taxon>Alphaproteobacteria</taxon>
        <taxon>Hyphomicrobiales</taxon>
        <taxon>Methylobacteriaceae</taxon>
        <taxon>Methylobacterium</taxon>
    </lineage>
</organism>
<dbReference type="CDD" id="cd05466">
    <property type="entry name" value="PBP2_LTTR_substrate"/>
    <property type="match status" value="1"/>
</dbReference>
<evidence type="ECO:0000313" key="7">
    <source>
        <dbReference type="Proteomes" id="UP000035929"/>
    </source>
</evidence>
<dbReference type="FunFam" id="1.10.10.10:FF:000001">
    <property type="entry name" value="LysR family transcriptional regulator"/>
    <property type="match status" value="1"/>
</dbReference>
<evidence type="ECO:0000256" key="3">
    <source>
        <dbReference type="ARBA" id="ARBA00023125"/>
    </source>
</evidence>
<dbReference type="SUPFAM" id="SSF53850">
    <property type="entry name" value="Periplasmic binding protein-like II"/>
    <property type="match status" value="1"/>
</dbReference>
<keyword evidence="3" id="KW-0238">DNA-binding</keyword>
<dbReference type="InterPro" id="IPR005119">
    <property type="entry name" value="LysR_subst-bd"/>
</dbReference>
<evidence type="ECO:0000259" key="5">
    <source>
        <dbReference type="PROSITE" id="PS50931"/>
    </source>
</evidence>
<evidence type="ECO:0000256" key="2">
    <source>
        <dbReference type="ARBA" id="ARBA00023015"/>
    </source>
</evidence>
<dbReference type="PRINTS" id="PR00039">
    <property type="entry name" value="HTHLYSR"/>
</dbReference>
<gene>
    <name evidence="6" type="ORF">VP06_31790</name>
</gene>
<dbReference type="EMBL" id="LABX01000350">
    <property type="protein sequence ID" value="KMO27098.1"/>
    <property type="molecule type" value="Genomic_DNA"/>
</dbReference>
<dbReference type="PATRIC" id="fig|270351.6.peg.5130"/>
<dbReference type="InterPro" id="IPR036388">
    <property type="entry name" value="WH-like_DNA-bd_sf"/>
</dbReference>
<dbReference type="InterPro" id="IPR036390">
    <property type="entry name" value="WH_DNA-bd_sf"/>
</dbReference>
<evidence type="ECO:0000256" key="1">
    <source>
        <dbReference type="ARBA" id="ARBA00009437"/>
    </source>
</evidence>
<sequence length="307" mass="33944">MNLRFLEAFLWVARLGSFHGAGEKLNISQSGISSRIATLEMELDCRLFERSTREIRLTTSGRLLVQHAERILEAHREMRDALARNSAVTGTVRIGSIETVVHTLLVPFVEALQQHFPALDLELTAEPSENLREHLRRGGIDIAFQTEPVLDPGTINKPLCEYRMGWIASADIGRISLCDLAREPIITFPRGSQPYAAVEDAFRRVGTVPNRLHCVTSIAAIVRFVRAGLGVASLPIAAIRQELAAGSLSLIDTDVPLAPLRLYASYRPGLSSRLHDLIVEHAEQQVAAYCASEDHPTDIRSLSDQEL</sequence>
<dbReference type="Pfam" id="PF03466">
    <property type="entry name" value="LysR_substrate"/>
    <property type="match status" value="1"/>
</dbReference>
<dbReference type="Gene3D" id="3.40.190.10">
    <property type="entry name" value="Periplasmic binding protein-like II"/>
    <property type="match status" value="2"/>
</dbReference>
<keyword evidence="2" id="KW-0805">Transcription regulation</keyword>
<dbReference type="OrthoDB" id="9791253at2"/>
<dbReference type="AlphaFoldDB" id="A0A0J6S0M4"/>
<dbReference type="PANTHER" id="PTHR30126:SF77">
    <property type="entry name" value="TRANSCRIPTIONAL REGULATORY PROTEIN"/>
    <property type="match status" value="1"/>
</dbReference>
<evidence type="ECO:0000256" key="4">
    <source>
        <dbReference type="ARBA" id="ARBA00023163"/>
    </source>
</evidence>
<protein>
    <recommendedName>
        <fullName evidence="5">HTH lysR-type domain-containing protein</fullName>
    </recommendedName>
</protein>